<name>M3C6X3_SPHMS</name>
<dbReference type="InterPro" id="IPR029058">
    <property type="entry name" value="AB_hydrolase_fold"/>
</dbReference>
<proteinExistence type="predicted"/>
<organism evidence="2 3">
    <name type="scientific">Sphaerulina musiva (strain SO2202)</name>
    <name type="common">Poplar stem canker fungus</name>
    <name type="synonym">Septoria musiva</name>
    <dbReference type="NCBI Taxonomy" id="692275"/>
    <lineage>
        <taxon>Eukaryota</taxon>
        <taxon>Fungi</taxon>
        <taxon>Dikarya</taxon>
        <taxon>Ascomycota</taxon>
        <taxon>Pezizomycotina</taxon>
        <taxon>Dothideomycetes</taxon>
        <taxon>Dothideomycetidae</taxon>
        <taxon>Mycosphaerellales</taxon>
        <taxon>Mycosphaerellaceae</taxon>
        <taxon>Sphaerulina</taxon>
    </lineage>
</organism>
<dbReference type="STRING" id="692275.M3C6X3"/>
<dbReference type="RefSeq" id="XP_016764107.1">
    <property type="nucleotide sequence ID" value="XM_016902909.1"/>
</dbReference>
<dbReference type="GeneID" id="27900046"/>
<dbReference type="GO" id="GO:0016787">
    <property type="term" value="F:hydrolase activity"/>
    <property type="evidence" value="ECO:0007669"/>
    <property type="project" value="UniProtKB-KW"/>
</dbReference>
<dbReference type="PANTHER" id="PTHR43329">
    <property type="entry name" value="EPOXIDE HYDROLASE"/>
    <property type="match status" value="1"/>
</dbReference>
<dbReference type="Pfam" id="PF00561">
    <property type="entry name" value="Abhydrolase_1"/>
    <property type="match status" value="1"/>
</dbReference>
<dbReference type="EMBL" id="KB456261">
    <property type="protein sequence ID" value="EMF15986.1"/>
    <property type="molecule type" value="Genomic_DNA"/>
</dbReference>
<dbReference type="Gene3D" id="3.40.50.1820">
    <property type="entry name" value="alpha/beta hydrolase"/>
    <property type="match status" value="1"/>
</dbReference>
<dbReference type="InterPro" id="IPR000073">
    <property type="entry name" value="AB_hydrolase_1"/>
</dbReference>
<gene>
    <name evidence="2" type="ORF">SEPMUDRAFT_139624</name>
</gene>
<dbReference type="AlphaFoldDB" id="M3C6X3"/>
<dbReference type="OMA" id="RGARICH"/>
<accession>M3C6X3</accession>
<evidence type="ECO:0000313" key="2">
    <source>
        <dbReference type="EMBL" id="EMF15986.1"/>
    </source>
</evidence>
<dbReference type="HOGENOM" id="CLU_020336_7_1_1"/>
<reference evidence="2 3" key="1">
    <citation type="journal article" date="2012" name="PLoS Pathog.">
        <title>Diverse lifestyles and strategies of plant pathogenesis encoded in the genomes of eighteen Dothideomycetes fungi.</title>
        <authorList>
            <person name="Ohm R.A."/>
            <person name="Feau N."/>
            <person name="Henrissat B."/>
            <person name="Schoch C.L."/>
            <person name="Horwitz B.A."/>
            <person name="Barry K.W."/>
            <person name="Condon B.J."/>
            <person name="Copeland A.C."/>
            <person name="Dhillon B."/>
            <person name="Glaser F."/>
            <person name="Hesse C.N."/>
            <person name="Kosti I."/>
            <person name="LaButti K."/>
            <person name="Lindquist E.A."/>
            <person name="Lucas S."/>
            <person name="Salamov A.A."/>
            <person name="Bradshaw R.E."/>
            <person name="Ciuffetti L."/>
            <person name="Hamelin R.C."/>
            <person name="Kema G.H.J."/>
            <person name="Lawrence C."/>
            <person name="Scott J.A."/>
            <person name="Spatafora J.W."/>
            <person name="Turgeon B.G."/>
            <person name="de Wit P.J.G.M."/>
            <person name="Zhong S."/>
            <person name="Goodwin S.B."/>
            <person name="Grigoriev I.V."/>
        </authorList>
    </citation>
    <scope>NUCLEOTIDE SEQUENCE [LARGE SCALE GENOMIC DNA]</scope>
    <source>
        <strain evidence="2 3">SO2202</strain>
    </source>
</reference>
<dbReference type="OrthoDB" id="408373at2759"/>
<feature type="domain" description="AB hydrolase-1" evidence="1">
    <location>
        <begin position="37"/>
        <end position="150"/>
    </location>
</feature>
<sequence length="313" mass="35076">MADKTIKTLHPFLQENITKVSSGGTIKSFSHDQGSGPVLCMVHGWPQSSYMWRHVVSDLKDKTSLFIPELPGYGFSSLPPKHDKRTVGNLIIEALQQVFTKARPIIWCGHDRGGRIGHRLIVDNNPSHKITSAIIIDIVPTKEQWDVFANPAASAAYYHWPFLATPTAPRMIEAMGHGVWTKMNLERSKGASEAGTAKFQEHDAIEHYCHQFTSPESIEGSCGDYAAGAFEDVDEQKKDQAAGKKVSIPLMVIWSASNLGRMHNVPQVWSQWVEKADEVRFEPITDGFGHYLPEECPDRVQPLLVDWIEKYSK</sequence>
<dbReference type="SUPFAM" id="SSF53474">
    <property type="entry name" value="alpha/beta-Hydrolases"/>
    <property type="match status" value="1"/>
</dbReference>
<dbReference type="eggNOG" id="ENOG502S6U1">
    <property type="taxonomic scope" value="Eukaryota"/>
</dbReference>
<keyword evidence="3" id="KW-1185">Reference proteome</keyword>
<dbReference type="Proteomes" id="UP000016931">
    <property type="component" value="Unassembled WGS sequence"/>
</dbReference>
<evidence type="ECO:0000313" key="3">
    <source>
        <dbReference type="Proteomes" id="UP000016931"/>
    </source>
</evidence>
<protein>
    <submittedName>
        <fullName evidence="2">Alpha/beta-hydrolase</fullName>
    </submittedName>
</protein>
<keyword evidence="2" id="KW-0378">Hydrolase</keyword>
<evidence type="ECO:0000259" key="1">
    <source>
        <dbReference type="Pfam" id="PF00561"/>
    </source>
</evidence>